<gene>
    <name evidence="4" type="ORF">PSYICH_LOCUS11611</name>
</gene>
<accession>A0A9P0D305</accession>
<evidence type="ECO:0000256" key="2">
    <source>
        <dbReference type="ARBA" id="ARBA00022694"/>
    </source>
</evidence>
<dbReference type="Gene3D" id="3.40.1350.10">
    <property type="match status" value="1"/>
</dbReference>
<dbReference type="Proteomes" id="UP001153636">
    <property type="component" value="Chromosome 5"/>
</dbReference>
<keyword evidence="2" id="KW-0819">tRNA processing</keyword>
<dbReference type="PANTHER" id="PTHR28582:SF1">
    <property type="entry name" value="TRNA-SPLICING ENDONUCLEASE SUBUNIT SEN15"/>
    <property type="match status" value="1"/>
</dbReference>
<reference evidence="4" key="1">
    <citation type="submission" date="2022-01" db="EMBL/GenBank/DDBJ databases">
        <authorList>
            <person name="King R."/>
        </authorList>
    </citation>
    <scope>NUCLEOTIDE SEQUENCE</scope>
</reference>
<dbReference type="GO" id="GO:0003676">
    <property type="term" value="F:nucleic acid binding"/>
    <property type="evidence" value="ECO:0007669"/>
    <property type="project" value="InterPro"/>
</dbReference>
<dbReference type="PANTHER" id="PTHR28582">
    <property type="entry name" value="TRNA-SPLICING ENDONUCLEASE SUBUNIT SEN15"/>
    <property type="match status" value="1"/>
</dbReference>
<dbReference type="InterPro" id="IPR036167">
    <property type="entry name" value="tRNA_intron_Endo_cat-like_sf"/>
</dbReference>
<sequence>MVVSIIYIYRFTMQEQLVIDFAIGMPKPQAVIAVQVYLELIELKKYYSVEYKKYESIGKIIITGKKKKDAPMCAFIPITISEYLDFSLLQTYIRAHNCPLTCLALVGTDSTTVYYQIEEGLVEPDGNLAKNHKLDKQLQLDRELEKHREIIEDAALMEIKANIPAKATTSSDIIMSDSSQQECSHSMNILPGCSGVFMNP</sequence>
<evidence type="ECO:0000256" key="1">
    <source>
        <dbReference type="ARBA" id="ARBA00006091"/>
    </source>
</evidence>
<keyword evidence="5" id="KW-1185">Reference proteome</keyword>
<dbReference type="InterPro" id="IPR011856">
    <property type="entry name" value="tRNA_endonuc-like_dom_sf"/>
</dbReference>
<organism evidence="4 5">
    <name type="scientific">Psylliodes chrysocephalus</name>
    <dbReference type="NCBI Taxonomy" id="3402493"/>
    <lineage>
        <taxon>Eukaryota</taxon>
        <taxon>Metazoa</taxon>
        <taxon>Ecdysozoa</taxon>
        <taxon>Arthropoda</taxon>
        <taxon>Hexapoda</taxon>
        <taxon>Insecta</taxon>
        <taxon>Pterygota</taxon>
        <taxon>Neoptera</taxon>
        <taxon>Endopterygota</taxon>
        <taxon>Coleoptera</taxon>
        <taxon>Polyphaga</taxon>
        <taxon>Cucujiformia</taxon>
        <taxon>Chrysomeloidea</taxon>
        <taxon>Chrysomelidae</taxon>
        <taxon>Galerucinae</taxon>
        <taxon>Alticini</taxon>
        <taxon>Psylliodes</taxon>
    </lineage>
</organism>
<evidence type="ECO:0000313" key="4">
    <source>
        <dbReference type="EMBL" id="CAH1111098.1"/>
    </source>
</evidence>
<proteinExistence type="inferred from homology"/>
<dbReference type="SUPFAM" id="SSF53032">
    <property type="entry name" value="tRNA-intron endonuclease catalytic domain-like"/>
    <property type="match status" value="1"/>
</dbReference>
<dbReference type="EMBL" id="OV651817">
    <property type="protein sequence ID" value="CAH1111098.1"/>
    <property type="molecule type" value="Genomic_DNA"/>
</dbReference>
<protein>
    <recommendedName>
        <fullName evidence="3">tRNA-splicing endonuclease subunit Sen15 domain-containing protein</fullName>
    </recommendedName>
</protein>
<comment type="similarity">
    <text evidence="1">Belongs to the SEN15 family.</text>
</comment>
<dbReference type="GO" id="GO:0005634">
    <property type="term" value="C:nucleus"/>
    <property type="evidence" value="ECO:0007669"/>
    <property type="project" value="UniProtKB-ARBA"/>
</dbReference>
<name>A0A9P0D305_9CUCU</name>
<dbReference type="Pfam" id="PF09631">
    <property type="entry name" value="Sen15"/>
    <property type="match status" value="1"/>
</dbReference>
<evidence type="ECO:0000313" key="5">
    <source>
        <dbReference type="Proteomes" id="UP001153636"/>
    </source>
</evidence>
<dbReference type="AlphaFoldDB" id="A0A9P0D305"/>
<dbReference type="InterPro" id="IPR018593">
    <property type="entry name" value="tRNA-endonuc_su_Sen15"/>
</dbReference>
<feature type="domain" description="tRNA-splicing endonuclease subunit Sen15" evidence="3">
    <location>
        <begin position="35"/>
        <end position="125"/>
    </location>
</feature>
<dbReference type="GO" id="GO:0006388">
    <property type="term" value="P:tRNA splicing, via endonucleolytic cleavage and ligation"/>
    <property type="evidence" value="ECO:0007669"/>
    <property type="project" value="InterPro"/>
</dbReference>
<evidence type="ECO:0000259" key="3">
    <source>
        <dbReference type="Pfam" id="PF09631"/>
    </source>
</evidence>